<dbReference type="Proteomes" id="UP000317422">
    <property type="component" value="Unassembled WGS sequence"/>
</dbReference>
<dbReference type="GO" id="GO:0003677">
    <property type="term" value="F:DNA binding"/>
    <property type="evidence" value="ECO:0007669"/>
    <property type="project" value="UniProtKB-KW"/>
</dbReference>
<reference evidence="3 4" key="1">
    <citation type="submission" date="2019-06" db="EMBL/GenBank/DDBJ databases">
        <title>Sequencing the genomes of 1000 actinobacteria strains.</title>
        <authorList>
            <person name="Klenk H.-P."/>
        </authorList>
    </citation>
    <scope>NUCLEOTIDE SEQUENCE [LARGE SCALE GENOMIC DNA]</scope>
    <source>
        <strain evidence="3 4">DSM 45015</strain>
    </source>
</reference>
<dbReference type="GO" id="GO:0006950">
    <property type="term" value="P:response to stress"/>
    <property type="evidence" value="ECO:0007669"/>
    <property type="project" value="TreeGrafter"/>
</dbReference>
<dbReference type="PANTHER" id="PTHR33164:SF99">
    <property type="entry name" value="MARR FAMILY REGULATORY PROTEIN"/>
    <property type="match status" value="1"/>
</dbReference>
<evidence type="ECO:0000313" key="3">
    <source>
        <dbReference type="EMBL" id="TQN33452.1"/>
    </source>
</evidence>
<dbReference type="InterPro" id="IPR039422">
    <property type="entry name" value="MarR/SlyA-like"/>
</dbReference>
<feature type="region of interest" description="Disordered" evidence="1">
    <location>
        <begin position="169"/>
        <end position="195"/>
    </location>
</feature>
<comment type="caution">
    <text evidence="3">The sequence shown here is derived from an EMBL/GenBank/DDBJ whole genome shotgun (WGS) entry which is preliminary data.</text>
</comment>
<dbReference type="SMART" id="SM00347">
    <property type="entry name" value="HTH_MARR"/>
    <property type="match status" value="1"/>
</dbReference>
<dbReference type="Gene3D" id="1.10.10.10">
    <property type="entry name" value="Winged helix-like DNA-binding domain superfamily/Winged helix DNA-binding domain"/>
    <property type="match status" value="1"/>
</dbReference>
<gene>
    <name evidence="3" type="ORF">FHX37_3471</name>
</gene>
<dbReference type="RefSeq" id="WP_141924812.1">
    <property type="nucleotide sequence ID" value="NZ_VFQC01000001.1"/>
</dbReference>
<proteinExistence type="predicted"/>
<evidence type="ECO:0000259" key="2">
    <source>
        <dbReference type="PROSITE" id="PS50995"/>
    </source>
</evidence>
<sequence length="195" mass="20998">MSDTPCPSTACDDPCPTSQCNDPRVTAMELLVDVQAGVTARLTPVLDAHGISGHDFDVLMRIARSPESSLRMSDLARQTASSTSGMTRVVDRLERRGLVAREPHPSDRRVHYVRLLDGGSDKLAALMPEVLAAIEHWFTGQLSGQCLEQLLTGLRTVRGVVLPEAEEADLARQHATSGQDEPSRAGGLEAATSEE</sequence>
<organism evidence="3 4">
    <name type="scientific">Haloactinospora alba</name>
    <dbReference type="NCBI Taxonomy" id="405555"/>
    <lineage>
        <taxon>Bacteria</taxon>
        <taxon>Bacillati</taxon>
        <taxon>Actinomycetota</taxon>
        <taxon>Actinomycetes</taxon>
        <taxon>Streptosporangiales</taxon>
        <taxon>Nocardiopsidaceae</taxon>
        <taxon>Haloactinospora</taxon>
    </lineage>
</organism>
<dbReference type="InterPro" id="IPR000835">
    <property type="entry name" value="HTH_MarR-typ"/>
</dbReference>
<dbReference type="OrthoDB" id="3177763at2"/>
<dbReference type="PANTHER" id="PTHR33164">
    <property type="entry name" value="TRANSCRIPTIONAL REGULATOR, MARR FAMILY"/>
    <property type="match status" value="1"/>
</dbReference>
<keyword evidence="4" id="KW-1185">Reference proteome</keyword>
<evidence type="ECO:0000256" key="1">
    <source>
        <dbReference type="SAM" id="MobiDB-lite"/>
    </source>
</evidence>
<name>A0A543NNQ3_9ACTN</name>
<dbReference type="GO" id="GO:0003700">
    <property type="term" value="F:DNA-binding transcription factor activity"/>
    <property type="evidence" value="ECO:0007669"/>
    <property type="project" value="InterPro"/>
</dbReference>
<dbReference type="AlphaFoldDB" id="A0A543NNQ3"/>
<dbReference type="InterPro" id="IPR036388">
    <property type="entry name" value="WH-like_DNA-bd_sf"/>
</dbReference>
<dbReference type="EMBL" id="VFQC01000001">
    <property type="protein sequence ID" value="TQN33452.1"/>
    <property type="molecule type" value="Genomic_DNA"/>
</dbReference>
<dbReference type="Pfam" id="PF12802">
    <property type="entry name" value="MarR_2"/>
    <property type="match status" value="1"/>
</dbReference>
<keyword evidence="3" id="KW-0238">DNA-binding</keyword>
<evidence type="ECO:0000313" key="4">
    <source>
        <dbReference type="Proteomes" id="UP000317422"/>
    </source>
</evidence>
<protein>
    <submittedName>
        <fullName evidence="3">DNA-binding MarR family transcriptional regulator</fullName>
    </submittedName>
</protein>
<dbReference type="PROSITE" id="PS50995">
    <property type="entry name" value="HTH_MARR_2"/>
    <property type="match status" value="1"/>
</dbReference>
<accession>A0A543NNQ3</accession>
<dbReference type="SUPFAM" id="SSF46785">
    <property type="entry name" value="Winged helix' DNA-binding domain"/>
    <property type="match status" value="1"/>
</dbReference>
<feature type="domain" description="HTH marR-type" evidence="2">
    <location>
        <begin position="24"/>
        <end position="159"/>
    </location>
</feature>
<dbReference type="InterPro" id="IPR036390">
    <property type="entry name" value="WH_DNA-bd_sf"/>
</dbReference>